<keyword evidence="4" id="KW-1185">Reference proteome</keyword>
<accession>A0ABW2FWT8</accession>
<sequence>TPGGARTPTGGATPGTPGAATAARLGARLGEQAGEGGRRRPDTLFTETARTEEGVLPAVQPGLVVAGYLATRGAAPGGPGAEPAAPRSTADSRPYGLPGGLGTVDPAHQAALEQRIPRQPDGAPVPHPDPAGRWPEALNGGGPREAGRANNGVDVALSAVDTLAGLPVCAAPRLPDGPAGERGGRDRAERELGTRFCDLGDGPGALARLAEALLRSGPGAQAVLLTLDGFGRSHTWNAVNHGDRVTYLDHQSGRSAAEPLYAADHGLWAIALDDRCHPLDLDALPGAAARTAADPAPASTEPTGPEAAAPEAAAPAATAPVRPAPERPAADPAPPEPAPPRSRLTVHRTTAGSPRR</sequence>
<protein>
    <submittedName>
        <fullName evidence="3">Toxin glutamine deamidase domain-containing protein</fullName>
    </submittedName>
</protein>
<evidence type="ECO:0000313" key="3">
    <source>
        <dbReference type="EMBL" id="MFC7181749.1"/>
    </source>
</evidence>
<comment type="caution">
    <text evidence="3">The sequence shown here is derived from an EMBL/GenBank/DDBJ whole genome shotgun (WGS) entry which is preliminary data.</text>
</comment>
<evidence type="ECO:0000313" key="4">
    <source>
        <dbReference type="Proteomes" id="UP001596435"/>
    </source>
</evidence>
<feature type="compositionally biased region" description="Polar residues" evidence="1">
    <location>
        <begin position="347"/>
        <end position="356"/>
    </location>
</feature>
<dbReference type="InterPro" id="IPR028908">
    <property type="entry name" value="Tox-PL_dom"/>
</dbReference>
<dbReference type="Pfam" id="PF15644">
    <property type="entry name" value="Gln_amidase"/>
    <property type="match status" value="1"/>
</dbReference>
<feature type="region of interest" description="Disordered" evidence="1">
    <location>
        <begin position="117"/>
        <end position="149"/>
    </location>
</feature>
<evidence type="ECO:0000259" key="2">
    <source>
        <dbReference type="Pfam" id="PF15644"/>
    </source>
</evidence>
<dbReference type="EMBL" id="JBHTAJ010000035">
    <property type="protein sequence ID" value="MFC7181749.1"/>
    <property type="molecule type" value="Genomic_DNA"/>
</dbReference>
<organism evidence="3 4">
    <name type="scientific">Kitasatospora paranensis</name>
    <dbReference type="NCBI Taxonomy" id="258053"/>
    <lineage>
        <taxon>Bacteria</taxon>
        <taxon>Bacillati</taxon>
        <taxon>Actinomycetota</taxon>
        <taxon>Actinomycetes</taxon>
        <taxon>Kitasatosporales</taxon>
        <taxon>Streptomycetaceae</taxon>
        <taxon>Kitasatospora</taxon>
    </lineage>
</organism>
<feature type="non-terminal residue" evidence="3">
    <location>
        <position position="1"/>
    </location>
</feature>
<feature type="compositionally biased region" description="Low complexity" evidence="1">
    <location>
        <begin position="1"/>
        <end position="30"/>
    </location>
</feature>
<dbReference type="Proteomes" id="UP001596435">
    <property type="component" value="Unassembled WGS sequence"/>
</dbReference>
<evidence type="ECO:0000256" key="1">
    <source>
        <dbReference type="SAM" id="MobiDB-lite"/>
    </source>
</evidence>
<feature type="domain" description="Tox-PL" evidence="2">
    <location>
        <begin position="150"/>
        <end position="253"/>
    </location>
</feature>
<feature type="compositionally biased region" description="Pro residues" evidence="1">
    <location>
        <begin position="331"/>
        <end position="340"/>
    </location>
</feature>
<gene>
    <name evidence="3" type="ORF">ACFQMG_19550</name>
</gene>
<feature type="region of interest" description="Disordered" evidence="1">
    <location>
        <begin position="1"/>
        <end position="53"/>
    </location>
</feature>
<reference evidence="4" key="1">
    <citation type="journal article" date="2019" name="Int. J. Syst. Evol. Microbiol.">
        <title>The Global Catalogue of Microorganisms (GCM) 10K type strain sequencing project: providing services to taxonomists for standard genome sequencing and annotation.</title>
        <authorList>
            <consortium name="The Broad Institute Genomics Platform"/>
            <consortium name="The Broad Institute Genome Sequencing Center for Infectious Disease"/>
            <person name="Wu L."/>
            <person name="Ma J."/>
        </authorList>
    </citation>
    <scope>NUCLEOTIDE SEQUENCE [LARGE SCALE GENOMIC DNA]</scope>
    <source>
        <strain evidence="4">CGMCC 1.12859</strain>
    </source>
</reference>
<name>A0ABW2FWT8_9ACTN</name>
<dbReference type="RefSeq" id="WP_380231600.1">
    <property type="nucleotide sequence ID" value="NZ_JBHTAJ010000035.1"/>
</dbReference>
<proteinExistence type="predicted"/>
<feature type="compositionally biased region" description="Low complexity" evidence="1">
    <location>
        <begin position="290"/>
        <end position="321"/>
    </location>
</feature>
<feature type="region of interest" description="Disordered" evidence="1">
    <location>
        <begin position="290"/>
        <end position="356"/>
    </location>
</feature>
<feature type="region of interest" description="Disordered" evidence="1">
    <location>
        <begin position="75"/>
        <end position="105"/>
    </location>
</feature>